<evidence type="ECO:0000313" key="1">
    <source>
        <dbReference type="EMBL" id="KYN39666.1"/>
    </source>
</evidence>
<evidence type="ECO:0000313" key="2">
    <source>
        <dbReference type="Proteomes" id="UP000078541"/>
    </source>
</evidence>
<sequence length="72" mass="8802">MSSVIVVRDDKRIFTTSLLRWNLGRHKSGDAAIRFPRMSNWALTRWENRPRNTHVYVKRPTRNVDARRYRYR</sequence>
<keyword evidence="2" id="KW-1185">Reference proteome</keyword>
<reference evidence="1 2" key="1">
    <citation type="submission" date="2016-03" db="EMBL/GenBank/DDBJ databases">
        <title>Trachymyrmex septentrionalis WGS genome.</title>
        <authorList>
            <person name="Nygaard S."/>
            <person name="Hu H."/>
            <person name="Boomsma J."/>
            <person name="Zhang G."/>
        </authorList>
    </citation>
    <scope>NUCLEOTIDE SEQUENCE [LARGE SCALE GENOMIC DNA]</scope>
    <source>
        <strain evidence="1">Tsep2-gDNA-1</strain>
        <tissue evidence="1">Whole body</tissue>
    </source>
</reference>
<organism evidence="1 2">
    <name type="scientific">Trachymyrmex septentrionalis</name>
    <dbReference type="NCBI Taxonomy" id="34720"/>
    <lineage>
        <taxon>Eukaryota</taxon>
        <taxon>Metazoa</taxon>
        <taxon>Ecdysozoa</taxon>
        <taxon>Arthropoda</taxon>
        <taxon>Hexapoda</taxon>
        <taxon>Insecta</taxon>
        <taxon>Pterygota</taxon>
        <taxon>Neoptera</taxon>
        <taxon>Endopterygota</taxon>
        <taxon>Hymenoptera</taxon>
        <taxon>Apocrita</taxon>
        <taxon>Aculeata</taxon>
        <taxon>Formicoidea</taxon>
        <taxon>Formicidae</taxon>
        <taxon>Myrmicinae</taxon>
        <taxon>Trachymyrmex</taxon>
    </lineage>
</organism>
<protein>
    <submittedName>
        <fullName evidence="1">Uncharacterized protein</fullName>
    </submittedName>
</protein>
<accession>A0A195FH19</accession>
<gene>
    <name evidence="1" type="ORF">ALC56_06161</name>
</gene>
<proteinExistence type="predicted"/>
<dbReference type="AlphaFoldDB" id="A0A195FH19"/>
<name>A0A195FH19_9HYME</name>
<dbReference type="Proteomes" id="UP000078541">
    <property type="component" value="Unassembled WGS sequence"/>
</dbReference>
<dbReference type="EMBL" id="KQ981606">
    <property type="protein sequence ID" value="KYN39666.1"/>
    <property type="molecule type" value="Genomic_DNA"/>
</dbReference>